<evidence type="ECO:0000256" key="5">
    <source>
        <dbReference type="ARBA" id="ARBA00022605"/>
    </source>
</evidence>
<dbReference type="InterPro" id="IPR023214">
    <property type="entry name" value="HAD_sf"/>
</dbReference>
<comment type="caution">
    <text evidence="12">The sequence shown here is derived from an EMBL/GenBank/DDBJ whole genome shotgun (WGS) entry which is preliminary data.</text>
</comment>
<dbReference type="EMBL" id="MYFO01000022">
    <property type="protein sequence ID" value="TFE85971.1"/>
    <property type="molecule type" value="Genomic_DNA"/>
</dbReference>
<dbReference type="GO" id="GO:0036424">
    <property type="term" value="F:L-phosphoserine phosphatase activity"/>
    <property type="evidence" value="ECO:0007669"/>
    <property type="project" value="TreeGrafter"/>
</dbReference>
<evidence type="ECO:0000256" key="9">
    <source>
        <dbReference type="ARBA" id="ARBA00023299"/>
    </source>
</evidence>
<evidence type="ECO:0000313" key="12">
    <source>
        <dbReference type="EMBL" id="TFE85971.1"/>
    </source>
</evidence>
<dbReference type="AlphaFoldDB" id="A0A4Y8PXL6"/>
<evidence type="ECO:0000313" key="13">
    <source>
        <dbReference type="Proteomes" id="UP000298246"/>
    </source>
</evidence>
<name>A0A4Y8PXL6_9BACL</name>
<keyword evidence="5" id="KW-0028">Amino-acid biosynthesis</keyword>
<dbReference type="InterPro" id="IPR050582">
    <property type="entry name" value="HAD-like_SerB"/>
</dbReference>
<sequence>MITDFDGTLMEQDVGVAIERKLGLLRQPQVLEATDRFRRKEIGSYDWIQVAFPLLEGRQAEVDEVLEQVALRQGARAFLQFCEAEQLPVTILSDGMHYYIERIVERLQIRVEGLISNPITFGEDGEFRFGLQNDNPACKWCGCCKASVVKRLKETGWNIIYIGDGSSDYYGSRFADWVFARSSLARNLEQEGAPFYPYTTFDDVLQVVKPQLELFRAGTAPRRLGERQPTICRFM</sequence>
<dbReference type="EC" id="3.1.3.3" evidence="4"/>
<dbReference type="NCBIfam" id="TIGR01489">
    <property type="entry name" value="DKMTPPase-SF"/>
    <property type="match status" value="1"/>
</dbReference>
<evidence type="ECO:0000256" key="11">
    <source>
        <dbReference type="ARBA" id="ARBA00048523"/>
    </source>
</evidence>
<dbReference type="Pfam" id="PF06888">
    <property type="entry name" value="Put_Phosphatase"/>
    <property type="match status" value="1"/>
</dbReference>
<evidence type="ECO:0000256" key="2">
    <source>
        <dbReference type="ARBA" id="ARBA00005135"/>
    </source>
</evidence>
<keyword evidence="9" id="KW-0718">Serine biosynthesis</keyword>
<evidence type="ECO:0000256" key="1">
    <source>
        <dbReference type="ARBA" id="ARBA00001946"/>
    </source>
</evidence>
<dbReference type="NCBIfam" id="TIGR01488">
    <property type="entry name" value="HAD-SF-IB"/>
    <property type="match status" value="1"/>
</dbReference>
<comment type="similarity">
    <text evidence="3">Belongs to the HAD-like hydrolase superfamily. SerB family.</text>
</comment>
<dbReference type="InterPro" id="IPR006384">
    <property type="entry name" value="HAD_hydro_PyrdxlP_Pase-like"/>
</dbReference>
<proteinExistence type="inferred from homology"/>
<evidence type="ECO:0000256" key="7">
    <source>
        <dbReference type="ARBA" id="ARBA00022801"/>
    </source>
</evidence>
<keyword evidence="8" id="KW-0460">Magnesium</keyword>
<dbReference type="OrthoDB" id="9804940at2"/>
<dbReference type="Proteomes" id="UP000298246">
    <property type="component" value="Unassembled WGS sequence"/>
</dbReference>
<comment type="cofactor">
    <cofactor evidence="1">
        <name>Mg(2+)</name>
        <dbReference type="ChEBI" id="CHEBI:18420"/>
    </cofactor>
</comment>
<dbReference type="InterPro" id="IPR036412">
    <property type="entry name" value="HAD-like_sf"/>
</dbReference>
<evidence type="ECO:0000256" key="10">
    <source>
        <dbReference type="ARBA" id="ARBA00048138"/>
    </source>
</evidence>
<dbReference type="GO" id="GO:0005737">
    <property type="term" value="C:cytoplasm"/>
    <property type="evidence" value="ECO:0007669"/>
    <property type="project" value="TreeGrafter"/>
</dbReference>
<gene>
    <name evidence="12" type="ORF">B5M42_16130</name>
</gene>
<organism evidence="12 13">
    <name type="scientific">Paenibacillus athensensis</name>
    <dbReference type="NCBI Taxonomy" id="1967502"/>
    <lineage>
        <taxon>Bacteria</taxon>
        <taxon>Bacillati</taxon>
        <taxon>Bacillota</taxon>
        <taxon>Bacilli</taxon>
        <taxon>Bacillales</taxon>
        <taxon>Paenibacillaceae</taxon>
        <taxon>Paenibacillus</taxon>
    </lineage>
</organism>
<keyword evidence="7" id="KW-0378">Hydrolase</keyword>
<comment type="catalytic activity">
    <reaction evidence="11">
        <text>O-phospho-D-serine + H2O = D-serine + phosphate</text>
        <dbReference type="Rhea" id="RHEA:24873"/>
        <dbReference type="ChEBI" id="CHEBI:15377"/>
        <dbReference type="ChEBI" id="CHEBI:35247"/>
        <dbReference type="ChEBI" id="CHEBI:43474"/>
        <dbReference type="ChEBI" id="CHEBI:58680"/>
        <dbReference type="EC" id="3.1.3.3"/>
    </reaction>
</comment>
<comment type="catalytic activity">
    <reaction evidence="10">
        <text>O-phospho-L-serine + H2O = L-serine + phosphate</text>
        <dbReference type="Rhea" id="RHEA:21208"/>
        <dbReference type="ChEBI" id="CHEBI:15377"/>
        <dbReference type="ChEBI" id="CHEBI:33384"/>
        <dbReference type="ChEBI" id="CHEBI:43474"/>
        <dbReference type="ChEBI" id="CHEBI:57524"/>
        <dbReference type="EC" id="3.1.3.3"/>
    </reaction>
</comment>
<dbReference type="PANTHER" id="PTHR43344:SF2">
    <property type="entry name" value="PHOSPHOSERINE PHOSPHATASE"/>
    <property type="match status" value="1"/>
</dbReference>
<protein>
    <recommendedName>
        <fullName evidence="4">phosphoserine phosphatase</fullName>
        <ecNumber evidence="4">3.1.3.3</ecNumber>
    </recommendedName>
</protein>
<dbReference type="Gene3D" id="3.40.50.1000">
    <property type="entry name" value="HAD superfamily/HAD-like"/>
    <property type="match status" value="1"/>
</dbReference>
<keyword evidence="13" id="KW-1185">Reference proteome</keyword>
<evidence type="ECO:0000256" key="8">
    <source>
        <dbReference type="ARBA" id="ARBA00022842"/>
    </source>
</evidence>
<accession>A0A4Y8PXL6</accession>
<evidence type="ECO:0000256" key="3">
    <source>
        <dbReference type="ARBA" id="ARBA00009184"/>
    </source>
</evidence>
<keyword evidence="6" id="KW-0479">Metal-binding</keyword>
<dbReference type="SUPFAM" id="SSF56784">
    <property type="entry name" value="HAD-like"/>
    <property type="match status" value="1"/>
</dbReference>
<reference evidence="12 13" key="1">
    <citation type="submission" date="2017-03" db="EMBL/GenBank/DDBJ databases">
        <title>Isolation of Levoglucosan Utilizing Bacteria.</title>
        <authorList>
            <person name="Arya A.S."/>
        </authorList>
    </citation>
    <scope>NUCLEOTIDE SEQUENCE [LARGE SCALE GENOMIC DNA]</scope>
    <source>
        <strain evidence="12 13">MEC069</strain>
    </source>
</reference>
<comment type="pathway">
    <text evidence="2">Amino-acid biosynthesis; L-serine biosynthesis; L-serine from 3-phospho-D-glycerate: step 3/3.</text>
</comment>
<dbReference type="InterPro" id="IPR016965">
    <property type="entry name" value="Pase_PHOSPHO-typ"/>
</dbReference>
<dbReference type="Gene3D" id="3.90.1470.20">
    <property type="match status" value="1"/>
</dbReference>
<dbReference type="GO" id="GO:0006564">
    <property type="term" value="P:L-serine biosynthetic process"/>
    <property type="evidence" value="ECO:0007669"/>
    <property type="project" value="UniProtKB-KW"/>
</dbReference>
<dbReference type="GO" id="GO:0000287">
    <property type="term" value="F:magnesium ion binding"/>
    <property type="evidence" value="ECO:0007669"/>
    <property type="project" value="TreeGrafter"/>
</dbReference>
<evidence type="ECO:0000256" key="6">
    <source>
        <dbReference type="ARBA" id="ARBA00022723"/>
    </source>
</evidence>
<evidence type="ECO:0000256" key="4">
    <source>
        <dbReference type="ARBA" id="ARBA00012640"/>
    </source>
</evidence>
<dbReference type="PANTHER" id="PTHR43344">
    <property type="entry name" value="PHOSPHOSERINE PHOSPHATASE"/>
    <property type="match status" value="1"/>
</dbReference>